<sequence length="239" mass="26433">MELTITGIRRYPVKAMGGESLDIVTLDHRGLLGDRWYAVMDQDGRLASGKDGSRFRRFDAVFDYAAHTHGDSVWVVGPEGTWQVGQPELDDELSRVFGVPVEVKPEADVPHYDGGAVSLIGSATLEWMAQQWGINADPRRLRANLVLETQEPFVEETWVGQELEIDTPLGPNVRLVVERRIPRCRTVDLDQDGASAEGRMLKLLGRHRELCAAVYARVAGPGTISEGDSVWVTKPTVSI</sequence>
<keyword evidence="3" id="KW-1185">Reference proteome</keyword>
<organism evidence="2 3">
    <name type="scientific">Nesterenkonia natronophila</name>
    <dbReference type="NCBI Taxonomy" id="2174932"/>
    <lineage>
        <taxon>Bacteria</taxon>
        <taxon>Bacillati</taxon>
        <taxon>Actinomycetota</taxon>
        <taxon>Actinomycetes</taxon>
        <taxon>Micrococcales</taxon>
        <taxon>Micrococcaceae</taxon>
        <taxon>Nesterenkonia</taxon>
    </lineage>
</organism>
<evidence type="ECO:0000313" key="3">
    <source>
        <dbReference type="Proteomes" id="UP000266615"/>
    </source>
</evidence>
<dbReference type="InterPro" id="IPR005302">
    <property type="entry name" value="MoCF_Sase_C"/>
</dbReference>
<dbReference type="Pfam" id="PF03473">
    <property type="entry name" value="MOSC"/>
    <property type="match status" value="1"/>
</dbReference>
<dbReference type="GO" id="GO:0030170">
    <property type="term" value="F:pyridoxal phosphate binding"/>
    <property type="evidence" value="ECO:0007669"/>
    <property type="project" value="InterPro"/>
</dbReference>
<evidence type="ECO:0000259" key="1">
    <source>
        <dbReference type="PROSITE" id="PS51340"/>
    </source>
</evidence>
<accession>A0A3A4F4P7</accession>
<dbReference type="Pfam" id="PF03476">
    <property type="entry name" value="MOSC_N"/>
    <property type="match status" value="1"/>
</dbReference>
<dbReference type="EMBL" id="QYZP01000001">
    <property type="protein sequence ID" value="RJN32776.1"/>
    <property type="molecule type" value="Genomic_DNA"/>
</dbReference>
<dbReference type="Gene3D" id="2.40.33.20">
    <property type="entry name" value="PK beta-barrel domain-like"/>
    <property type="match status" value="1"/>
</dbReference>
<dbReference type="GO" id="GO:0030151">
    <property type="term" value="F:molybdenum ion binding"/>
    <property type="evidence" value="ECO:0007669"/>
    <property type="project" value="InterPro"/>
</dbReference>
<dbReference type="GO" id="GO:0003824">
    <property type="term" value="F:catalytic activity"/>
    <property type="evidence" value="ECO:0007669"/>
    <property type="project" value="InterPro"/>
</dbReference>
<proteinExistence type="predicted"/>
<reference evidence="2 3" key="1">
    <citation type="submission" date="2018-09" db="EMBL/GenBank/DDBJ databases">
        <title>Nesterenkonia natronophila sp. nov., an alkaliphilic actinobacteriume isolated from a soda lake, and emended description of the genus Nesterenkonia.</title>
        <authorList>
            <person name="Menes R.J."/>
            <person name="Iriarte A."/>
        </authorList>
    </citation>
    <scope>NUCLEOTIDE SEQUENCE [LARGE SCALE GENOMIC DNA]</scope>
    <source>
        <strain evidence="2 3">M8</strain>
    </source>
</reference>
<dbReference type="InterPro" id="IPR011037">
    <property type="entry name" value="Pyrv_Knase-like_insert_dom_sf"/>
</dbReference>
<dbReference type="SUPFAM" id="SSF50800">
    <property type="entry name" value="PK beta-barrel domain-like"/>
    <property type="match status" value="1"/>
</dbReference>
<dbReference type="PROSITE" id="PS51340">
    <property type="entry name" value="MOSC"/>
    <property type="match status" value="1"/>
</dbReference>
<protein>
    <submittedName>
        <fullName evidence="2">MOSC domain-containing protein</fullName>
    </submittedName>
</protein>
<comment type="caution">
    <text evidence="2">The sequence shown here is derived from an EMBL/GenBank/DDBJ whole genome shotgun (WGS) entry which is preliminary data.</text>
</comment>
<dbReference type="AlphaFoldDB" id="A0A3A4F4P7"/>
<evidence type="ECO:0000313" key="2">
    <source>
        <dbReference type="EMBL" id="RJN32776.1"/>
    </source>
</evidence>
<dbReference type="InterPro" id="IPR005303">
    <property type="entry name" value="MOCOS_middle"/>
</dbReference>
<feature type="domain" description="MOSC" evidence="1">
    <location>
        <begin position="18"/>
        <end position="233"/>
    </location>
</feature>
<dbReference type="Proteomes" id="UP000266615">
    <property type="component" value="Unassembled WGS sequence"/>
</dbReference>
<dbReference type="OrthoDB" id="9793178at2"/>
<name>A0A3A4F4P7_9MICC</name>
<gene>
    <name evidence="2" type="ORF">D3250_02845</name>
</gene>
<dbReference type="RefSeq" id="WP_119901821.1">
    <property type="nucleotide sequence ID" value="NZ_QYZP01000001.1"/>
</dbReference>